<dbReference type="Gene3D" id="2.120.10.60">
    <property type="entry name" value="Tricorn protease N-terminal domain"/>
    <property type="match status" value="2"/>
</dbReference>
<comment type="subcellular location">
    <subcellularLocation>
        <location evidence="1 7">Cytoplasm</location>
    </subcellularLocation>
</comment>
<dbReference type="GO" id="GO:0006508">
    <property type="term" value="P:proteolysis"/>
    <property type="evidence" value="ECO:0007669"/>
    <property type="project" value="UniProtKB-UniRule"/>
</dbReference>
<evidence type="ECO:0000313" key="12">
    <source>
        <dbReference type="Proteomes" id="UP000318017"/>
    </source>
</evidence>
<dbReference type="InterPro" id="IPR011042">
    <property type="entry name" value="6-blade_b-propeller_TolB-like"/>
</dbReference>
<dbReference type="InterPro" id="IPR029045">
    <property type="entry name" value="ClpP/crotonase-like_dom_sf"/>
</dbReference>
<feature type="active site" description="Charge relay system" evidence="8">
    <location>
        <position position="779"/>
    </location>
</feature>
<keyword evidence="6 7" id="KW-0720">Serine protease</keyword>
<dbReference type="Pfam" id="PF03572">
    <property type="entry name" value="Peptidase_S41"/>
    <property type="match status" value="1"/>
</dbReference>
<evidence type="ECO:0000256" key="7">
    <source>
        <dbReference type="PIRNR" id="PIRNR036421"/>
    </source>
</evidence>
<dbReference type="Gene3D" id="2.30.42.10">
    <property type="match status" value="1"/>
</dbReference>
<sequence>MNAPRFTAIVHRCFLEVLRLGLLVTLGLPQIAASELESRTIRLANHPALAPDGSLLAFSWRGEIWTSQLDGTQLTRLTNNEAVDDQPLFSPDGKSLAFVSNRTGTSQLFVMATDGSSLRQVSYHSEGYSLEDWFPDGKSLLATGSRDHFHRDANRLLQVDLTQRRADKVLVDAMVEDPKLSPDGQRVLFTREGERWWRKGYQGERASQIWQLDLKSGEFTELLHEGVECMWPLWMPDGKGFYFTKGDEQGFDLWRYRFPKQNSKPAKQKSIANFPEDSIVFPAIARDGSVLVFRHLFDLYRLRVGKGEQPQRIDLSVAGDVHLPNPELRREISSAEDVSFTADGLEIAFIAGGDVWVMDTVLREPQRVTHTAGYEASVLFAPDGNSIWFTATDAGQVDLWRASRKVGTQFWWENREFTLEQMTQDSHVESRLTFTPDGKSLLLQQGRGDLVVLDLETNQKRTLVRGFSSLDFDVSPDGQWVAYSQQDNDFNSEIWITSISGESRAVNVSRHPDNEGSPKFSPDGKILAFTGRRSDDERDVYYVYLNQADDQQTSRQRRIEEALELMRKERKTTAEQPSEESSDSKSETAANSQDTKPAQQEDSDAPVQVTIDWEDIHERLRKISIPDSHESDLLFSPDGKKLLFNATVKGVRGWYTVEFPTDLTPKLLSTSMGTRAVWSEEAKGILYLQGGSPAKLESNGKLETYRFKVAQTISRSGWLRAGFEKAWLTMREAWYDERFANRNWDEVRRKYSQVAAEASDTAGLANVVELMLGELNGSHLGFYPSGVSNRPSVEGWRDETAHLGIRFVEDYAGPGLLVRDVIPGGPTDREDSQLRAGDILLSIDGTPVDPALDLTQLLNGRMDRDIQLRIRRQPDLSAQAEKPQGEAVLQEVEEENVPMEERELSISVRPTSYSRVRSLLYDAWIEHNRQAVEKASAGKLGYLHIRAMDMSSFFEFERQLYNVGYGREGLVIDVRDNGGGSTTDLLLTALTQPRHAITVPRGGGQGYPHDRAVYAYWSKPILVLCNQNSYSNAEIFSHAVKTLGRGKVVGVQTAGGVVSTGSAQVNDVGRIRVPFRGWFVLGSGEDMELNGCQPDVVLWPAPGELPQGTDRQLVQGVELLLAEVGAAEEARELNYASQRDSAE</sequence>
<dbReference type="SUPFAM" id="SSF50156">
    <property type="entry name" value="PDZ domain-like"/>
    <property type="match status" value="1"/>
</dbReference>
<feature type="compositionally biased region" description="Polar residues" evidence="9">
    <location>
        <begin position="587"/>
        <end position="600"/>
    </location>
</feature>
<dbReference type="AlphaFoldDB" id="A0A518GFN1"/>
<evidence type="ECO:0000313" key="11">
    <source>
        <dbReference type="EMBL" id="QDV27406.1"/>
    </source>
</evidence>
<keyword evidence="3 7" id="KW-0963">Cytoplasm</keyword>
<feature type="region of interest" description="Disordered" evidence="9">
    <location>
        <begin position="568"/>
        <end position="607"/>
    </location>
</feature>
<dbReference type="Pfam" id="PF13180">
    <property type="entry name" value="PDZ_2"/>
    <property type="match status" value="1"/>
</dbReference>
<evidence type="ECO:0000256" key="5">
    <source>
        <dbReference type="ARBA" id="ARBA00022801"/>
    </source>
</evidence>
<dbReference type="Pfam" id="PF26549">
    <property type="entry name" value="Tricorn_N"/>
    <property type="match status" value="1"/>
</dbReference>
<dbReference type="PIRSF" id="PIRSF036421">
    <property type="entry name" value="Tricorn_protease"/>
    <property type="match status" value="1"/>
</dbReference>
<dbReference type="InterPro" id="IPR036034">
    <property type="entry name" value="PDZ_sf"/>
</dbReference>
<dbReference type="Gene3D" id="3.30.750.44">
    <property type="match status" value="1"/>
</dbReference>
<keyword evidence="4 7" id="KW-0645">Protease</keyword>
<dbReference type="InterPro" id="IPR005151">
    <property type="entry name" value="Tail-specific_protease"/>
</dbReference>
<feature type="active site" description="Charge relay system" evidence="8">
    <location>
        <position position="1088"/>
    </location>
</feature>
<dbReference type="Gene3D" id="2.120.10.30">
    <property type="entry name" value="TolB, C-terminal domain"/>
    <property type="match status" value="1"/>
</dbReference>
<dbReference type="GO" id="GO:0005737">
    <property type="term" value="C:cytoplasm"/>
    <property type="evidence" value="ECO:0007669"/>
    <property type="project" value="UniProtKB-SubCell"/>
</dbReference>
<evidence type="ECO:0000256" key="3">
    <source>
        <dbReference type="ARBA" id="ARBA00022490"/>
    </source>
</evidence>
<dbReference type="SUPFAM" id="SSF82171">
    <property type="entry name" value="DPP6 N-terminal domain-like"/>
    <property type="match status" value="1"/>
</dbReference>
<dbReference type="Pfam" id="PF14684">
    <property type="entry name" value="Tricorn_C1"/>
    <property type="match status" value="1"/>
</dbReference>
<reference evidence="11 12" key="1">
    <citation type="submission" date="2019-02" db="EMBL/GenBank/DDBJ databases">
        <title>Deep-cultivation of Planctomycetes and their phenomic and genomic characterization uncovers novel biology.</title>
        <authorList>
            <person name="Wiegand S."/>
            <person name="Jogler M."/>
            <person name="Boedeker C."/>
            <person name="Pinto D."/>
            <person name="Vollmers J."/>
            <person name="Rivas-Marin E."/>
            <person name="Kohn T."/>
            <person name="Peeters S.H."/>
            <person name="Heuer A."/>
            <person name="Rast P."/>
            <person name="Oberbeckmann S."/>
            <person name="Bunk B."/>
            <person name="Jeske O."/>
            <person name="Meyerdierks A."/>
            <person name="Storesund J.E."/>
            <person name="Kallscheuer N."/>
            <person name="Luecker S."/>
            <person name="Lage O.M."/>
            <person name="Pohl T."/>
            <person name="Merkel B.J."/>
            <person name="Hornburger P."/>
            <person name="Mueller R.-W."/>
            <person name="Bruemmer F."/>
            <person name="Labrenz M."/>
            <person name="Spormann A.M."/>
            <person name="Op den Camp H."/>
            <person name="Overmann J."/>
            <person name="Amann R."/>
            <person name="Jetten M.S.M."/>
            <person name="Mascher T."/>
            <person name="Medema M.H."/>
            <person name="Devos D.P."/>
            <person name="Kaster A.-K."/>
            <person name="Ovreas L."/>
            <person name="Rohde M."/>
            <person name="Galperin M.Y."/>
            <person name="Jogler C."/>
        </authorList>
    </citation>
    <scope>NUCLEOTIDE SEQUENCE [LARGE SCALE GENOMIC DNA]</scope>
    <source>
        <strain evidence="11 12">Q31a</strain>
    </source>
</reference>
<dbReference type="CDD" id="cd07562">
    <property type="entry name" value="Peptidase_S41_TRI"/>
    <property type="match status" value="1"/>
</dbReference>
<dbReference type="Pfam" id="PF07676">
    <property type="entry name" value="PD40"/>
    <property type="match status" value="2"/>
</dbReference>
<dbReference type="InterPro" id="IPR012393">
    <property type="entry name" value="Tricorn_protease"/>
</dbReference>
<dbReference type="CDD" id="cd00136">
    <property type="entry name" value="PDZ_canonical"/>
    <property type="match status" value="1"/>
</dbReference>
<evidence type="ECO:0000256" key="2">
    <source>
        <dbReference type="ARBA" id="ARBA00008524"/>
    </source>
</evidence>
<feature type="active site" description="Nucleophile" evidence="8">
    <location>
        <position position="1031"/>
    </location>
</feature>
<dbReference type="RefSeq" id="WP_145084753.1">
    <property type="nucleotide sequence ID" value="NZ_CP036298.1"/>
</dbReference>
<dbReference type="Proteomes" id="UP000318017">
    <property type="component" value="Chromosome"/>
</dbReference>
<protein>
    <recommendedName>
        <fullName evidence="7">Tricorn protease homolog</fullName>
        <ecNumber evidence="7">3.4.21.-</ecNumber>
    </recommendedName>
</protein>
<evidence type="ECO:0000256" key="8">
    <source>
        <dbReference type="PIRSR" id="PIRSR036421-1"/>
    </source>
</evidence>
<dbReference type="SMART" id="SM00245">
    <property type="entry name" value="TSPc"/>
    <property type="match status" value="1"/>
</dbReference>
<gene>
    <name evidence="11" type="ORF">Q31a_57950</name>
</gene>
<dbReference type="InterPro" id="IPR011659">
    <property type="entry name" value="WD40"/>
</dbReference>
<proteinExistence type="inferred from homology"/>
<dbReference type="SUPFAM" id="SSF52096">
    <property type="entry name" value="ClpP/crotonase"/>
    <property type="match status" value="1"/>
</dbReference>
<evidence type="ECO:0000256" key="9">
    <source>
        <dbReference type="SAM" id="MobiDB-lite"/>
    </source>
</evidence>
<keyword evidence="12" id="KW-1185">Reference proteome</keyword>
<dbReference type="SUPFAM" id="SSF69304">
    <property type="entry name" value="Tricorn protease N-terminal domain"/>
    <property type="match status" value="1"/>
</dbReference>
<dbReference type="PANTHER" id="PTHR43253">
    <property type="entry name" value="TRICORN PROTEASE HOMOLOG 2-RELATED"/>
    <property type="match status" value="1"/>
</dbReference>
<comment type="similarity">
    <text evidence="2 7">Belongs to the peptidase S41B family.</text>
</comment>
<dbReference type="Gene3D" id="3.90.226.10">
    <property type="entry name" value="2-enoyl-CoA Hydratase, Chain A, domain 1"/>
    <property type="match status" value="1"/>
</dbReference>
<feature type="region of interest" description="Disordered" evidence="9">
    <location>
        <begin position="507"/>
        <end position="527"/>
    </location>
</feature>
<accession>A0A518GFN1</accession>
<dbReference type="PANTHER" id="PTHR43253:SF1">
    <property type="entry name" value="TRICORN PROTEASE HOMOLOG 2-RELATED"/>
    <property type="match status" value="1"/>
</dbReference>
<name>A0A518GFN1_9BACT</name>
<dbReference type="KEGG" id="ahel:Q31a_57950"/>
<dbReference type="SMART" id="SM00228">
    <property type="entry name" value="PDZ"/>
    <property type="match status" value="1"/>
</dbReference>
<dbReference type="InterPro" id="IPR001478">
    <property type="entry name" value="PDZ"/>
</dbReference>
<dbReference type="PROSITE" id="PS50106">
    <property type="entry name" value="PDZ"/>
    <property type="match status" value="1"/>
</dbReference>
<evidence type="ECO:0000256" key="4">
    <source>
        <dbReference type="ARBA" id="ARBA00022670"/>
    </source>
</evidence>
<evidence type="ECO:0000259" key="10">
    <source>
        <dbReference type="PROSITE" id="PS50106"/>
    </source>
</evidence>
<dbReference type="EMBL" id="CP036298">
    <property type="protein sequence ID" value="QDV27406.1"/>
    <property type="molecule type" value="Genomic_DNA"/>
</dbReference>
<dbReference type="GO" id="GO:0008236">
    <property type="term" value="F:serine-type peptidase activity"/>
    <property type="evidence" value="ECO:0007669"/>
    <property type="project" value="UniProtKB-UniRule"/>
</dbReference>
<feature type="domain" description="PDZ" evidence="10">
    <location>
        <begin position="792"/>
        <end position="848"/>
    </location>
</feature>
<evidence type="ECO:0000256" key="6">
    <source>
        <dbReference type="ARBA" id="ARBA00022825"/>
    </source>
</evidence>
<comment type="function">
    <text evidence="7">Degrades oligopeptides.</text>
</comment>
<dbReference type="OrthoDB" id="269409at2"/>
<dbReference type="InterPro" id="IPR028204">
    <property type="entry name" value="Tricorn_C1"/>
</dbReference>
<dbReference type="EC" id="3.4.21.-" evidence="7"/>
<evidence type="ECO:0000256" key="1">
    <source>
        <dbReference type="ARBA" id="ARBA00004496"/>
    </source>
</evidence>
<organism evidence="11 12">
    <name type="scientific">Aureliella helgolandensis</name>
    <dbReference type="NCBI Taxonomy" id="2527968"/>
    <lineage>
        <taxon>Bacteria</taxon>
        <taxon>Pseudomonadati</taxon>
        <taxon>Planctomycetota</taxon>
        <taxon>Planctomycetia</taxon>
        <taxon>Pirellulales</taxon>
        <taxon>Pirellulaceae</taxon>
        <taxon>Aureliella</taxon>
    </lineage>
</organism>
<keyword evidence="5 7" id="KW-0378">Hydrolase</keyword>